<dbReference type="InterPro" id="IPR058240">
    <property type="entry name" value="rSAM_sf"/>
</dbReference>
<evidence type="ECO:0000256" key="6">
    <source>
        <dbReference type="ARBA" id="ARBA00023004"/>
    </source>
</evidence>
<dbReference type="GO" id="GO:0051539">
    <property type="term" value="F:4 iron, 4 sulfur cluster binding"/>
    <property type="evidence" value="ECO:0007669"/>
    <property type="project" value="UniProtKB-KW"/>
</dbReference>
<dbReference type="SFLD" id="SFLDS00029">
    <property type="entry name" value="Radical_SAM"/>
    <property type="match status" value="1"/>
</dbReference>
<evidence type="ECO:0000256" key="3">
    <source>
        <dbReference type="ARBA" id="ARBA00022526"/>
    </source>
</evidence>
<dbReference type="InterPro" id="IPR034457">
    <property type="entry name" value="Organic_radical-activating"/>
</dbReference>
<dbReference type="SUPFAM" id="SSF102114">
    <property type="entry name" value="Radical SAM enzymes"/>
    <property type="match status" value="1"/>
</dbReference>
<evidence type="ECO:0000313" key="9">
    <source>
        <dbReference type="EMBL" id="QNQ09626.1"/>
    </source>
</evidence>
<dbReference type="Proteomes" id="UP000516148">
    <property type="component" value="Chromosome"/>
</dbReference>
<dbReference type="InterPro" id="IPR007197">
    <property type="entry name" value="rSAM"/>
</dbReference>
<evidence type="ECO:0000313" key="10">
    <source>
        <dbReference type="Proteomes" id="UP000516148"/>
    </source>
</evidence>
<accession>A0A7H0LIX3</accession>
<dbReference type="KEGG" id="spap:H3Z74_23885"/>
<dbReference type="RefSeq" id="WP_187761937.1">
    <property type="nucleotide sequence ID" value="NZ_CP061038.1"/>
</dbReference>
<dbReference type="Gene3D" id="3.20.20.70">
    <property type="entry name" value="Aldolase class I"/>
    <property type="match status" value="1"/>
</dbReference>
<comment type="cofactor">
    <cofactor evidence="1">
        <name>[4Fe-4S] cluster</name>
        <dbReference type="ChEBI" id="CHEBI:49883"/>
    </cofactor>
</comment>
<dbReference type="GO" id="GO:0003824">
    <property type="term" value="F:catalytic activity"/>
    <property type="evidence" value="ECO:0007669"/>
    <property type="project" value="InterPro"/>
</dbReference>
<keyword evidence="3" id="KW-0119">Carbohydrate metabolism</keyword>
<dbReference type="PANTHER" id="PTHR30352:SF5">
    <property type="entry name" value="PYRUVATE FORMATE-LYASE 1-ACTIVATING ENZYME"/>
    <property type="match status" value="1"/>
</dbReference>
<dbReference type="Pfam" id="PF04055">
    <property type="entry name" value="Radical_SAM"/>
    <property type="match status" value="1"/>
</dbReference>
<keyword evidence="7" id="KW-0411">Iron-sulfur</keyword>
<name>A0A7H0LIX3_9SPHN</name>
<dbReference type="GO" id="GO:0006006">
    <property type="term" value="P:glucose metabolic process"/>
    <property type="evidence" value="ECO:0007669"/>
    <property type="project" value="UniProtKB-KW"/>
</dbReference>
<evidence type="ECO:0000259" key="8">
    <source>
        <dbReference type="Pfam" id="PF04055"/>
    </source>
</evidence>
<feature type="domain" description="Radical SAM core" evidence="8">
    <location>
        <begin position="31"/>
        <end position="203"/>
    </location>
</feature>
<keyword evidence="6" id="KW-0408">Iron</keyword>
<evidence type="ECO:0000256" key="5">
    <source>
        <dbReference type="ARBA" id="ARBA00022723"/>
    </source>
</evidence>
<keyword evidence="4" id="KW-0949">S-adenosyl-L-methionine</keyword>
<evidence type="ECO:0000256" key="2">
    <source>
        <dbReference type="ARBA" id="ARBA00022485"/>
    </source>
</evidence>
<keyword evidence="10" id="KW-1185">Reference proteome</keyword>
<dbReference type="InterPro" id="IPR013785">
    <property type="entry name" value="Aldolase_TIM"/>
</dbReference>
<reference evidence="9 10" key="1">
    <citation type="submission" date="2020-09" db="EMBL/GenBank/DDBJ databases">
        <title>Sphingomonas sp., a new species isolated from pork steak.</title>
        <authorList>
            <person name="Heidler von Heilborn D."/>
        </authorList>
    </citation>
    <scope>NUCLEOTIDE SEQUENCE [LARGE SCALE GENOMIC DNA]</scope>
    <source>
        <strain evidence="10">S8-3T</strain>
    </source>
</reference>
<protein>
    <submittedName>
        <fullName evidence="9">Radical SAM protein</fullName>
    </submittedName>
</protein>
<gene>
    <name evidence="9" type="ORF">H3Z74_23885</name>
</gene>
<dbReference type="EMBL" id="CP061038">
    <property type="protein sequence ID" value="QNQ09626.1"/>
    <property type="molecule type" value="Genomic_DNA"/>
</dbReference>
<keyword evidence="3" id="KW-0313">Glucose metabolism</keyword>
<evidence type="ECO:0000256" key="4">
    <source>
        <dbReference type="ARBA" id="ARBA00022691"/>
    </source>
</evidence>
<dbReference type="AlphaFoldDB" id="A0A7H0LIX3"/>
<proteinExistence type="predicted"/>
<evidence type="ECO:0000256" key="1">
    <source>
        <dbReference type="ARBA" id="ARBA00001966"/>
    </source>
</evidence>
<keyword evidence="2" id="KW-0004">4Fe-4S</keyword>
<sequence length="306" mass="33922">MPAPLGGAISDRLLLDEKTIFGHPPLEALCIVFARCNMACPSCCRGSQHEDPETKLTVGARSFSFDHVVREIETEMQAAGAYPGIKKIPYLTGGDPSTFIRESVALAKYFADLGVKIGFAHNGFSAKFARAIAPYSQYAAIDIKASRPHEFEYTTGVKSSLFSKYMQEVTQVLRILASHDVFTEVRYPIFDFTQESDMDEVAAMASGEMGSNSILLYRIYLPSNEQTFVPRTWSEITEIANRISARHPSIKIGCLEGFSLNRKFALYAKGDLIDTLGLKGVHDFSSIAHNRGKFLRLEAKDRLAMV</sequence>
<organism evidence="9 10">
    <name type="scientific">Sphingomonas alpina</name>
    <dbReference type="NCBI Taxonomy" id="653931"/>
    <lineage>
        <taxon>Bacteria</taxon>
        <taxon>Pseudomonadati</taxon>
        <taxon>Pseudomonadota</taxon>
        <taxon>Alphaproteobacteria</taxon>
        <taxon>Sphingomonadales</taxon>
        <taxon>Sphingomonadaceae</taxon>
        <taxon>Sphingomonas</taxon>
    </lineage>
</organism>
<evidence type="ECO:0000256" key="7">
    <source>
        <dbReference type="ARBA" id="ARBA00023014"/>
    </source>
</evidence>
<keyword evidence="5" id="KW-0479">Metal-binding</keyword>
<dbReference type="PANTHER" id="PTHR30352">
    <property type="entry name" value="PYRUVATE FORMATE-LYASE-ACTIVATING ENZYME"/>
    <property type="match status" value="1"/>
</dbReference>
<dbReference type="GO" id="GO:0046872">
    <property type="term" value="F:metal ion binding"/>
    <property type="evidence" value="ECO:0007669"/>
    <property type="project" value="UniProtKB-KW"/>
</dbReference>